<dbReference type="CDD" id="cd09272">
    <property type="entry name" value="RNase_HI_RT_Ty1"/>
    <property type="match status" value="1"/>
</dbReference>
<reference evidence="1" key="1">
    <citation type="submission" date="2014-07" db="EMBL/GenBank/DDBJ databases">
        <authorList>
            <person name="Martin A.A"/>
            <person name="De Silva N."/>
        </authorList>
    </citation>
    <scope>NUCLEOTIDE SEQUENCE</scope>
</reference>
<reference evidence="2" key="2">
    <citation type="submission" date="2015-08" db="UniProtKB">
        <authorList>
            <consortium name="WormBaseParasite"/>
        </authorList>
    </citation>
    <scope>IDENTIFICATION</scope>
</reference>
<dbReference type="AlphaFoldDB" id="A0A0K0F256"/>
<name>A0A0K0F256_STRVS</name>
<evidence type="ECO:0000313" key="2">
    <source>
        <dbReference type="WBParaSite" id="SVE_0288200.1"/>
    </source>
</evidence>
<protein>
    <submittedName>
        <fullName evidence="2">Reverse transcriptase Ty1/copia-type domain-containing protein</fullName>
    </submittedName>
</protein>
<dbReference type="STRING" id="75913.A0A0K0F256"/>
<dbReference type="WBParaSite" id="SVE_0288200.1">
    <property type="protein sequence ID" value="SVE_0288200.1"/>
    <property type="gene ID" value="SVE_0288200"/>
</dbReference>
<organism evidence="1 2">
    <name type="scientific">Strongyloides venezuelensis</name>
    <name type="common">Threadworm</name>
    <dbReference type="NCBI Taxonomy" id="75913"/>
    <lineage>
        <taxon>Eukaryota</taxon>
        <taxon>Metazoa</taxon>
        <taxon>Ecdysozoa</taxon>
        <taxon>Nematoda</taxon>
        <taxon>Chromadorea</taxon>
        <taxon>Rhabditida</taxon>
        <taxon>Tylenchina</taxon>
        <taxon>Panagrolaimomorpha</taxon>
        <taxon>Strongyloidoidea</taxon>
        <taxon>Strongyloididae</taxon>
        <taxon>Strongyloides</taxon>
    </lineage>
</organism>
<accession>A0A0K0F256</accession>
<keyword evidence="1" id="KW-1185">Reference proteome</keyword>
<evidence type="ECO:0000313" key="1">
    <source>
        <dbReference type="Proteomes" id="UP000035680"/>
    </source>
</evidence>
<proteinExistence type="predicted"/>
<sequence length="292" mass="33905">MVKTPFVKKSLNPRLPKVVNGDGVKTRSQSMTDNALKLTLTLESKDYFDQSDSNNENVPNEETTFQEKNWLDAINRELSNIERMNTWSICTIPKNVKALKTRWVFVKKPCSKYRARLVVKDFLQKDNKPDVILKYIKRSDDLKLECFSDASFAPCNTDLKSITGMACYLNNDLFYWSTKRQTKVARFIFVAKLFALVYSTDMLMHTGKYVKLFKPESKLILYTDNLSLFNSLKRDTGYSSKAVDIEIIYLKECLKKIKVMHVNSEEILADSLTKFLSRKINGCVYWQRESVE</sequence>
<dbReference type="Proteomes" id="UP000035680">
    <property type="component" value="Unassembled WGS sequence"/>
</dbReference>